<sequence>MASLSIRKLEDDTLQRLRIRAALHQVSMEEEVRRILRQAVMPPTRLGSLAVTYFGEEGVELELPQREVYEPVSFDA</sequence>
<dbReference type="KEGG" id="this:HZT40_12990"/>
<name>A0A7L6ATC0_9GAMM</name>
<dbReference type="InterPro" id="IPR010985">
    <property type="entry name" value="Ribbon_hlx_hlx"/>
</dbReference>
<accession>A0A7L6ATC0</accession>
<organism evidence="2 3">
    <name type="scientific">Candidatus Thiothrix singaporensis</name>
    <dbReference type="NCBI Taxonomy" id="2799669"/>
    <lineage>
        <taxon>Bacteria</taxon>
        <taxon>Pseudomonadati</taxon>
        <taxon>Pseudomonadota</taxon>
        <taxon>Gammaproteobacteria</taxon>
        <taxon>Thiotrichales</taxon>
        <taxon>Thiotrichaceae</taxon>
        <taxon>Thiothrix</taxon>
    </lineage>
</organism>
<dbReference type="Gene3D" id="1.10.1220.10">
    <property type="entry name" value="Met repressor-like"/>
    <property type="match status" value="1"/>
</dbReference>
<reference evidence="2" key="1">
    <citation type="submission" date="2020-06" db="EMBL/GenBank/DDBJ databases">
        <title>Analysis procedures for assessing recovery of high quality, complete, closed genomes from Nanopore long read metagenome sequencing.</title>
        <authorList>
            <person name="Bessarab I."/>
            <person name="Arumugam K."/>
            <person name="Haryono M."/>
            <person name="Liu X."/>
            <person name="Roy S."/>
            <person name="Zuniga-Montanez R.E."/>
            <person name="Qiu G."/>
            <person name="Drautz-Moses D.I."/>
            <person name="Law Y.Y."/>
            <person name="Wuertz S."/>
            <person name="Lauro F.M."/>
            <person name="Huson D.H."/>
            <person name="Williams R.B."/>
        </authorList>
    </citation>
    <scope>NUCLEOTIDE SEQUENCE [LARGE SCALE GENOMIC DNA]</scope>
    <source>
        <strain evidence="2">SSD2</strain>
    </source>
</reference>
<dbReference type="AlphaFoldDB" id="A0A7L6ATC0"/>
<dbReference type="SUPFAM" id="SSF47598">
    <property type="entry name" value="Ribbon-helix-helix"/>
    <property type="match status" value="1"/>
</dbReference>
<protein>
    <recommendedName>
        <fullName evidence="1">Antitoxin FitA-like ribbon-helix-helix domain-containing protein</fullName>
    </recommendedName>
</protein>
<keyword evidence="3" id="KW-1185">Reference proteome</keyword>
<dbReference type="InterPro" id="IPR013321">
    <property type="entry name" value="Arc_rbn_hlx_hlx"/>
</dbReference>
<dbReference type="Pfam" id="PF22513">
    <property type="entry name" value="FitA-like_RHH"/>
    <property type="match status" value="1"/>
</dbReference>
<dbReference type="InterPro" id="IPR053853">
    <property type="entry name" value="FitA-like_RHH"/>
</dbReference>
<evidence type="ECO:0000313" key="3">
    <source>
        <dbReference type="Proteomes" id="UP000510621"/>
    </source>
</evidence>
<gene>
    <name evidence="2" type="ORF">HZT40_12990</name>
</gene>
<dbReference type="GO" id="GO:0006355">
    <property type="term" value="P:regulation of DNA-templated transcription"/>
    <property type="evidence" value="ECO:0007669"/>
    <property type="project" value="InterPro"/>
</dbReference>
<proteinExistence type="predicted"/>
<evidence type="ECO:0000259" key="1">
    <source>
        <dbReference type="Pfam" id="PF22513"/>
    </source>
</evidence>
<dbReference type="EMBL" id="CP059265">
    <property type="protein sequence ID" value="QLQ32351.1"/>
    <property type="molecule type" value="Genomic_DNA"/>
</dbReference>
<feature type="domain" description="Antitoxin FitA-like ribbon-helix-helix" evidence="1">
    <location>
        <begin position="2"/>
        <end position="40"/>
    </location>
</feature>
<dbReference type="Proteomes" id="UP000510621">
    <property type="component" value="Chromosome"/>
</dbReference>
<evidence type="ECO:0000313" key="2">
    <source>
        <dbReference type="EMBL" id="QLQ32351.1"/>
    </source>
</evidence>